<dbReference type="GO" id="GO:0016407">
    <property type="term" value="F:acetyltransferase activity"/>
    <property type="evidence" value="ECO:0007669"/>
    <property type="project" value="InterPro"/>
</dbReference>
<feature type="non-terminal residue" evidence="4">
    <location>
        <position position="65"/>
    </location>
</feature>
<dbReference type="Gene3D" id="2.160.10.10">
    <property type="entry name" value="Hexapeptide repeat proteins"/>
    <property type="match status" value="1"/>
</dbReference>
<evidence type="ECO:0000256" key="1">
    <source>
        <dbReference type="ARBA" id="ARBA00007274"/>
    </source>
</evidence>
<protein>
    <submittedName>
        <fullName evidence="4">Sugar O-acetyltransferase</fullName>
    </submittedName>
</protein>
<evidence type="ECO:0000313" key="5">
    <source>
        <dbReference type="Proteomes" id="UP000823865"/>
    </source>
</evidence>
<name>A0A9E2L3X0_9BACT</name>
<feature type="domain" description="Maltose/galactoside acetyltransferase" evidence="3">
    <location>
        <begin position="5"/>
        <end position="59"/>
    </location>
</feature>
<keyword evidence="2" id="KW-0808">Transferase</keyword>
<accession>A0A9E2L3X0</accession>
<dbReference type="EMBL" id="JAHLFU010000002">
    <property type="protein sequence ID" value="MBU3852219.1"/>
    <property type="molecule type" value="Genomic_DNA"/>
</dbReference>
<gene>
    <name evidence="4" type="ORF">H9789_00045</name>
</gene>
<comment type="caution">
    <text evidence="4">The sequence shown here is derived from an EMBL/GenBank/DDBJ whole genome shotgun (WGS) entry which is preliminary data.</text>
</comment>
<dbReference type="Proteomes" id="UP000823865">
    <property type="component" value="Unassembled WGS sequence"/>
</dbReference>
<evidence type="ECO:0000256" key="2">
    <source>
        <dbReference type="ARBA" id="ARBA00022679"/>
    </source>
</evidence>
<dbReference type="AlphaFoldDB" id="A0A9E2L3X0"/>
<sequence length="65" mass="7527">MDNELKKCLSGEWYDCHAPVFIEFKKKTHRLLLRYNALPYESRAERLAVLKEMLGSIGDKVSIGN</sequence>
<dbReference type="SMART" id="SM01266">
    <property type="entry name" value="Mac"/>
    <property type="match status" value="1"/>
</dbReference>
<proteinExistence type="inferred from homology"/>
<reference evidence="4" key="1">
    <citation type="journal article" date="2021" name="PeerJ">
        <title>Extensive microbial diversity within the chicken gut microbiome revealed by metagenomics and culture.</title>
        <authorList>
            <person name="Gilroy R."/>
            <person name="Ravi A."/>
            <person name="Getino M."/>
            <person name="Pursley I."/>
            <person name="Horton D.L."/>
            <person name="Alikhan N.F."/>
            <person name="Baker D."/>
            <person name="Gharbi K."/>
            <person name="Hall N."/>
            <person name="Watson M."/>
            <person name="Adriaenssens E.M."/>
            <person name="Foster-Nyarko E."/>
            <person name="Jarju S."/>
            <person name="Secka A."/>
            <person name="Antonio M."/>
            <person name="Oren A."/>
            <person name="Chaudhuri R.R."/>
            <person name="La Ragione R."/>
            <person name="Hildebrand F."/>
            <person name="Pallen M.J."/>
        </authorList>
    </citation>
    <scope>NUCLEOTIDE SEQUENCE</scope>
    <source>
        <strain evidence="4">G3-2149</strain>
    </source>
</reference>
<dbReference type="Pfam" id="PF12464">
    <property type="entry name" value="Mac"/>
    <property type="match status" value="1"/>
</dbReference>
<reference evidence="4" key="2">
    <citation type="submission" date="2021-04" db="EMBL/GenBank/DDBJ databases">
        <authorList>
            <person name="Gilroy R."/>
        </authorList>
    </citation>
    <scope>NUCLEOTIDE SEQUENCE</scope>
    <source>
        <strain evidence="4">G3-2149</strain>
    </source>
</reference>
<comment type="similarity">
    <text evidence="1">Belongs to the transferase hexapeptide repeat family.</text>
</comment>
<evidence type="ECO:0000259" key="3">
    <source>
        <dbReference type="SMART" id="SM01266"/>
    </source>
</evidence>
<organism evidence="4 5">
    <name type="scientific">Candidatus Paraprevotella stercoravium</name>
    <dbReference type="NCBI Taxonomy" id="2838725"/>
    <lineage>
        <taxon>Bacteria</taxon>
        <taxon>Pseudomonadati</taxon>
        <taxon>Bacteroidota</taxon>
        <taxon>Bacteroidia</taxon>
        <taxon>Bacteroidales</taxon>
        <taxon>Prevotellaceae</taxon>
        <taxon>Paraprevotella</taxon>
    </lineage>
</organism>
<dbReference type="InterPro" id="IPR024688">
    <property type="entry name" value="Mac_dom"/>
</dbReference>
<evidence type="ECO:0000313" key="4">
    <source>
        <dbReference type="EMBL" id="MBU3852219.1"/>
    </source>
</evidence>